<dbReference type="AlphaFoldDB" id="A0A2G2WLN0"/>
<dbReference type="GO" id="GO:0006334">
    <property type="term" value="P:nucleosome assembly"/>
    <property type="evidence" value="ECO:0007669"/>
    <property type="project" value="InterPro"/>
</dbReference>
<evidence type="ECO:0000256" key="4">
    <source>
        <dbReference type="ARBA" id="ARBA00023125"/>
    </source>
</evidence>
<evidence type="ECO:0000313" key="8">
    <source>
        <dbReference type="Proteomes" id="UP000224567"/>
    </source>
</evidence>
<evidence type="ECO:0000256" key="5">
    <source>
        <dbReference type="ARBA" id="ARBA00023242"/>
    </source>
</evidence>
<dbReference type="SMART" id="SM00526">
    <property type="entry name" value="H15"/>
    <property type="match status" value="1"/>
</dbReference>
<keyword evidence="5" id="KW-0539">Nucleus</keyword>
<dbReference type="Gene3D" id="1.10.10.10">
    <property type="entry name" value="Winged helix-like DNA-binding domain superfamily/Winged helix DNA-binding domain"/>
    <property type="match status" value="1"/>
</dbReference>
<dbReference type="Proteomes" id="UP000224567">
    <property type="component" value="Unassembled WGS sequence"/>
</dbReference>
<reference evidence="8" key="2">
    <citation type="journal article" date="2017" name="J. Anim. Genet.">
        <title>Multiple reference genome sequences of hot pepper reveal the massive evolution of plant disease resistance genes by retroduplication.</title>
        <authorList>
            <person name="Kim S."/>
            <person name="Park J."/>
            <person name="Yeom S.-I."/>
            <person name="Kim Y.-M."/>
            <person name="Seo E."/>
            <person name="Kim K.-T."/>
            <person name="Kim M.-S."/>
            <person name="Lee J.M."/>
            <person name="Cheong K."/>
            <person name="Shin H.-S."/>
            <person name="Kim S.-B."/>
            <person name="Han K."/>
            <person name="Lee J."/>
            <person name="Park M."/>
            <person name="Lee H.-A."/>
            <person name="Lee H.-Y."/>
            <person name="Lee Y."/>
            <person name="Oh S."/>
            <person name="Lee J.H."/>
            <person name="Choi E."/>
            <person name="Choi E."/>
            <person name="Lee S.E."/>
            <person name="Jeon J."/>
            <person name="Kim H."/>
            <person name="Choi G."/>
            <person name="Song H."/>
            <person name="Lee J."/>
            <person name="Lee S.-C."/>
            <person name="Kwon J.-K."/>
            <person name="Lee H.-Y."/>
            <person name="Koo N."/>
            <person name="Hong Y."/>
            <person name="Kim R.W."/>
            <person name="Kang W.-H."/>
            <person name="Huh J.H."/>
            <person name="Kang B.-C."/>
            <person name="Yang T.-J."/>
            <person name="Lee Y.-H."/>
            <person name="Bennetzen J.L."/>
            <person name="Choi D."/>
        </authorList>
    </citation>
    <scope>NUCLEOTIDE SEQUENCE [LARGE SCALE GENOMIC DNA]</scope>
    <source>
        <strain evidence="8">cv. PBC81</strain>
    </source>
</reference>
<organism evidence="7 8">
    <name type="scientific">Capsicum baccatum</name>
    <name type="common">Peruvian pepper</name>
    <dbReference type="NCBI Taxonomy" id="33114"/>
    <lineage>
        <taxon>Eukaryota</taxon>
        <taxon>Viridiplantae</taxon>
        <taxon>Streptophyta</taxon>
        <taxon>Embryophyta</taxon>
        <taxon>Tracheophyta</taxon>
        <taxon>Spermatophyta</taxon>
        <taxon>Magnoliopsida</taxon>
        <taxon>eudicotyledons</taxon>
        <taxon>Gunneridae</taxon>
        <taxon>Pentapetalae</taxon>
        <taxon>asterids</taxon>
        <taxon>lamiids</taxon>
        <taxon>Solanales</taxon>
        <taxon>Solanaceae</taxon>
        <taxon>Solanoideae</taxon>
        <taxon>Capsiceae</taxon>
        <taxon>Capsicum</taxon>
    </lineage>
</organism>
<dbReference type="STRING" id="33114.A0A2G2WLN0"/>
<protein>
    <submittedName>
        <fullName evidence="7">Telomere repeat-binding factor 5</fullName>
    </submittedName>
</protein>
<keyword evidence="3" id="KW-0158">Chromosome</keyword>
<evidence type="ECO:0000256" key="3">
    <source>
        <dbReference type="ARBA" id="ARBA00022454"/>
    </source>
</evidence>
<dbReference type="Pfam" id="PF00538">
    <property type="entry name" value="Linker_histone"/>
    <property type="match status" value="1"/>
</dbReference>
<dbReference type="PANTHER" id="PTHR46267:SF3">
    <property type="entry name" value="TELOMERE REPEAT-BINDING FACTOR 4-RELATED"/>
    <property type="match status" value="1"/>
</dbReference>
<evidence type="ECO:0000259" key="6">
    <source>
        <dbReference type="PROSITE" id="PS51504"/>
    </source>
</evidence>
<keyword evidence="8" id="KW-1185">Reference proteome</keyword>
<dbReference type="GO" id="GO:0000786">
    <property type="term" value="C:nucleosome"/>
    <property type="evidence" value="ECO:0007669"/>
    <property type="project" value="InterPro"/>
</dbReference>
<proteinExistence type="predicted"/>
<sequence>MSESSLLAYILGLMKFIPFRCVYKIVNSSCFPLNSLPRKVKNGMMSNNMIFEALSFMKDLNESDRGAIVGFIEQRHEVPQNARRLLTTKLRRLVLQGKLEKLSLKENNDRGKHNLLALGRLGYPITLLATFIERVGGIRVQEGVVLDPPTNDDDDDVDF</sequence>
<dbReference type="InterPro" id="IPR005818">
    <property type="entry name" value="Histone_H1/H5_H15"/>
</dbReference>
<evidence type="ECO:0000256" key="2">
    <source>
        <dbReference type="ARBA" id="ARBA00004286"/>
    </source>
</evidence>
<dbReference type="PROSITE" id="PS51504">
    <property type="entry name" value="H15"/>
    <property type="match status" value="1"/>
</dbReference>
<dbReference type="InterPro" id="IPR036390">
    <property type="entry name" value="WH_DNA-bd_sf"/>
</dbReference>
<evidence type="ECO:0000256" key="1">
    <source>
        <dbReference type="ARBA" id="ARBA00004123"/>
    </source>
</evidence>
<name>A0A2G2WLN0_CAPBA</name>
<dbReference type="GO" id="GO:0005634">
    <property type="term" value="C:nucleus"/>
    <property type="evidence" value="ECO:0007669"/>
    <property type="project" value="UniProtKB-SubCell"/>
</dbReference>
<dbReference type="GO" id="GO:0003691">
    <property type="term" value="F:double-stranded telomeric DNA binding"/>
    <property type="evidence" value="ECO:0007669"/>
    <property type="project" value="InterPro"/>
</dbReference>
<keyword evidence="4" id="KW-0238">DNA-binding</keyword>
<evidence type="ECO:0000313" key="7">
    <source>
        <dbReference type="EMBL" id="PHT46060.1"/>
    </source>
</evidence>
<gene>
    <name evidence="7" type="ORF">CQW23_15218</name>
</gene>
<comment type="subcellular location">
    <subcellularLocation>
        <location evidence="2">Chromosome</location>
    </subcellularLocation>
    <subcellularLocation>
        <location evidence="1">Nucleus</location>
    </subcellularLocation>
</comment>
<comment type="caution">
    <text evidence="7">The sequence shown here is derived from an EMBL/GenBank/DDBJ whole genome shotgun (WGS) entry which is preliminary data.</text>
</comment>
<dbReference type="OrthoDB" id="1112398at2759"/>
<dbReference type="InterPro" id="IPR036388">
    <property type="entry name" value="WH-like_DNA-bd_sf"/>
</dbReference>
<dbReference type="EMBL" id="MLFT02000006">
    <property type="protein sequence ID" value="PHT46060.1"/>
    <property type="molecule type" value="Genomic_DNA"/>
</dbReference>
<reference evidence="7 8" key="1">
    <citation type="journal article" date="2017" name="Genome Biol.">
        <title>New reference genome sequences of hot pepper reveal the massive evolution of plant disease-resistance genes by retroduplication.</title>
        <authorList>
            <person name="Kim S."/>
            <person name="Park J."/>
            <person name="Yeom S.I."/>
            <person name="Kim Y.M."/>
            <person name="Seo E."/>
            <person name="Kim K.T."/>
            <person name="Kim M.S."/>
            <person name="Lee J.M."/>
            <person name="Cheong K."/>
            <person name="Shin H.S."/>
            <person name="Kim S.B."/>
            <person name="Han K."/>
            <person name="Lee J."/>
            <person name="Park M."/>
            <person name="Lee H.A."/>
            <person name="Lee H.Y."/>
            <person name="Lee Y."/>
            <person name="Oh S."/>
            <person name="Lee J.H."/>
            <person name="Choi E."/>
            <person name="Choi E."/>
            <person name="Lee S.E."/>
            <person name="Jeon J."/>
            <person name="Kim H."/>
            <person name="Choi G."/>
            <person name="Song H."/>
            <person name="Lee J."/>
            <person name="Lee S.C."/>
            <person name="Kwon J.K."/>
            <person name="Lee H.Y."/>
            <person name="Koo N."/>
            <person name="Hong Y."/>
            <person name="Kim R.W."/>
            <person name="Kang W.H."/>
            <person name="Huh J.H."/>
            <person name="Kang B.C."/>
            <person name="Yang T.J."/>
            <person name="Lee Y.H."/>
            <person name="Bennetzen J.L."/>
            <person name="Choi D."/>
        </authorList>
    </citation>
    <scope>NUCLEOTIDE SEQUENCE [LARGE SCALE GENOMIC DNA]</scope>
    <source>
        <strain evidence="8">cv. PBC81</strain>
    </source>
</reference>
<feature type="domain" description="H15" evidence="6">
    <location>
        <begin position="35"/>
        <end position="108"/>
    </location>
</feature>
<dbReference type="SUPFAM" id="SSF46785">
    <property type="entry name" value="Winged helix' DNA-binding domain"/>
    <property type="match status" value="1"/>
</dbReference>
<dbReference type="PANTHER" id="PTHR46267">
    <property type="entry name" value="SINGLE MYB HISTONE 4"/>
    <property type="match status" value="1"/>
</dbReference>
<accession>A0A2G2WLN0</accession>
<dbReference type="InterPro" id="IPR044597">
    <property type="entry name" value="SMH1-6"/>
</dbReference>